<dbReference type="GO" id="GO:0000215">
    <property type="term" value="F:tRNA 2'-phosphotransferase activity"/>
    <property type="evidence" value="ECO:0007669"/>
    <property type="project" value="UniProtKB-EC"/>
</dbReference>
<evidence type="ECO:0000256" key="4">
    <source>
        <dbReference type="ARBA" id="ARBA00022679"/>
    </source>
</evidence>
<evidence type="ECO:0000313" key="8">
    <source>
        <dbReference type="Proteomes" id="UP001050691"/>
    </source>
</evidence>
<comment type="function">
    <text evidence="1">Catalyzes the last step of tRNA splicing, the transfer of the splice junction 2'-phosphate from ligated tRNA to NAD to produce ADP-ribose 1''-2'' cyclic phosphate.</text>
</comment>
<evidence type="ECO:0000256" key="1">
    <source>
        <dbReference type="ARBA" id="ARBA00003343"/>
    </source>
</evidence>
<evidence type="ECO:0000256" key="3">
    <source>
        <dbReference type="ARBA" id="ARBA00012007"/>
    </source>
</evidence>
<gene>
    <name evidence="7" type="ORF">Clacol_005336</name>
</gene>
<dbReference type="Pfam" id="PF01885">
    <property type="entry name" value="PTS_2-RNA"/>
    <property type="match status" value="2"/>
</dbReference>
<keyword evidence="5" id="KW-0520">NAD</keyword>
<dbReference type="Gene3D" id="1.10.10.970">
    <property type="entry name" value="RNA 2'-phosphotransferase, Tpt1/KptA family, N-terminal domain"/>
    <property type="match status" value="1"/>
</dbReference>
<keyword evidence="8" id="KW-1185">Reference proteome</keyword>
<dbReference type="Gene3D" id="3.20.170.30">
    <property type="match status" value="1"/>
</dbReference>
<dbReference type="EMBL" id="BPWL01000006">
    <property type="protein sequence ID" value="GJJ11105.1"/>
    <property type="molecule type" value="Genomic_DNA"/>
</dbReference>
<evidence type="ECO:0000256" key="6">
    <source>
        <dbReference type="ARBA" id="ARBA00047949"/>
    </source>
</evidence>
<dbReference type="InterPro" id="IPR002745">
    <property type="entry name" value="Ptrans_KptA/Tpt1"/>
</dbReference>
<evidence type="ECO:0000256" key="5">
    <source>
        <dbReference type="ARBA" id="ARBA00023027"/>
    </source>
</evidence>
<comment type="similarity">
    <text evidence="2">Belongs to the KptA/TPT1 family.</text>
</comment>
<dbReference type="InterPro" id="IPR042080">
    <property type="entry name" value="RNA_2'-PTrans_N"/>
</dbReference>
<reference evidence="7" key="1">
    <citation type="submission" date="2021-10" db="EMBL/GenBank/DDBJ databases">
        <title>De novo Genome Assembly of Clathrus columnatus (Basidiomycota, Fungi) Using Illumina and Nanopore Sequence Data.</title>
        <authorList>
            <person name="Ogiso-Tanaka E."/>
            <person name="Itagaki H."/>
            <person name="Hosoya T."/>
            <person name="Hosaka K."/>
        </authorList>
    </citation>
    <scope>NUCLEOTIDE SEQUENCE</scope>
    <source>
        <strain evidence="7">MO-923</strain>
    </source>
</reference>
<dbReference type="PANTHER" id="PTHR12684">
    <property type="entry name" value="PUTATIVE PHOSPHOTRANSFERASE"/>
    <property type="match status" value="1"/>
</dbReference>
<dbReference type="AlphaFoldDB" id="A0AAV5ADW6"/>
<accession>A0AAV5ADW6</accession>
<evidence type="ECO:0000256" key="2">
    <source>
        <dbReference type="ARBA" id="ARBA00009836"/>
    </source>
</evidence>
<name>A0AAV5ADW6_9AGAM</name>
<dbReference type="EC" id="2.7.1.160" evidence="3"/>
<comment type="caution">
    <text evidence="7">The sequence shown here is derived from an EMBL/GenBank/DDBJ whole genome shotgun (WGS) entry which is preliminary data.</text>
</comment>
<comment type="catalytic activity">
    <reaction evidence="6">
        <text>2'-phospho-[ligated tRNA] + NAD(+) = mature tRNA + ADP-alpha-D-ribose 1'',2''-cyclic phosphate + nicotinamide</text>
        <dbReference type="Rhea" id="RHEA:23324"/>
        <dbReference type="Rhea" id="RHEA-COMP:11106"/>
        <dbReference type="Rhea" id="RHEA-COMP:11107"/>
        <dbReference type="ChEBI" id="CHEBI:17154"/>
        <dbReference type="ChEBI" id="CHEBI:57540"/>
        <dbReference type="ChEBI" id="CHEBI:76596"/>
        <dbReference type="ChEBI" id="CHEBI:82883"/>
        <dbReference type="ChEBI" id="CHEBI:85027"/>
        <dbReference type="EC" id="2.7.1.160"/>
    </reaction>
</comment>
<proteinExistence type="inferred from homology"/>
<dbReference type="PANTHER" id="PTHR12684:SF2">
    <property type="entry name" value="TRNA 2'-PHOSPHOTRANSFERASE 1"/>
    <property type="match status" value="1"/>
</dbReference>
<keyword evidence="4" id="KW-0808">Transferase</keyword>
<evidence type="ECO:0000313" key="7">
    <source>
        <dbReference type="EMBL" id="GJJ11105.1"/>
    </source>
</evidence>
<dbReference type="GO" id="GO:0006388">
    <property type="term" value="P:tRNA splicing, via endonucleolytic cleavage and ligation"/>
    <property type="evidence" value="ECO:0007669"/>
    <property type="project" value="TreeGrafter"/>
</dbReference>
<protein>
    <recommendedName>
        <fullName evidence="3">2'-phosphotransferase</fullName>
        <ecNumber evidence="3">2.7.1.160</ecNumber>
    </recommendedName>
</protein>
<organism evidence="7 8">
    <name type="scientific">Clathrus columnatus</name>
    <dbReference type="NCBI Taxonomy" id="1419009"/>
    <lineage>
        <taxon>Eukaryota</taxon>
        <taxon>Fungi</taxon>
        <taxon>Dikarya</taxon>
        <taxon>Basidiomycota</taxon>
        <taxon>Agaricomycotina</taxon>
        <taxon>Agaricomycetes</taxon>
        <taxon>Phallomycetidae</taxon>
        <taxon>Phallales</taxon>
        <taxon>Clathraceae</taxon>
        <taxon>Clathrus</taxon>
    </lineage>
</organism>
<sequence length="270" mass="30293">MRDEHISRTMTYLLRHKAVQEGLPIRSDGYVRLSVPRLHSVDFLTVERIVKQDKKGRFNLLLEPDNTGAEGMWWIRANQGHSMTVSERTASESSFAETVKNIKIDMIRITDESQVPIAVHGTTSEAWKRIGETLRISLFLESQLIRSPANEGLCRMNRQHVHFAQGIPRSGVLSGMRSTSQVYIFLDIVMALEYGLELLLSSNGVVLTPGDIGGYIHPCFFSKVEWAATKKPIKGWTRPPPPGTLRKPAATIVSVLEKENVVEDDEEDGV</sequence>
<dbReference type="InterPro" id="IPR042081">
    <property type="entry name" value="RNA_2'-PTrans_C"/>
</dbReference>
<dbReference type="Proteomes" id="UP001050691">
    <property type="component" value="Unassembled WGS sequence"/>
</dbReference>
<dbReference type="SUPFAM" id="SSF56399">
    <property type="entry name" value="ADP-ribosylation"/>
    <property type="match status" value="1"/>
</dbReference>